<evidence type="ECO:0000313" key="2">
    <source>
        <dbReference type="Proteomes" id="UP001062846"/>
    </source>
</evidence>
<dbReference type="EMBL" id="CM046395">
    <property type="protein sequence ID" value="KAI8542316.1"/>
    <property type="molecule type" value="Genomic_DNA"/>
</dbReference>
<protein>
    <submittedName>
        <fullName evidence="1">Uncharacterized protein</fullName>
    </submittedName>
</protein>
<reference evidence="1" key="1">
    <citation type="submission" date="2022-02" db="EMBL/GenBank/DDBJ databases">
        <title>Plant Genome Project.</title>
        <authorList>
            <person name="Zhang R.-G."/>
        </authorList>
    </citation>
    <scope>NUCLEOTIDE SEQUENCE</scope>
    <source>
        <strain evidence="1">AT1</strain>
    </source>
</reference>
<keyword evidence="2" id="KW-1185">Reference proteome</keyword>
<comment type="caution">
    <text evidence="1">The sequence shown here is derived from an EMBL/GenBank/DDBJ whole genome shotgun (WGS) entry which is preliminary data.</text>
</comment>
<organism evidence="1 2">
    <name type="scientific">Rhododendron molle</name>
    <name type="common">Chinese azalea</name>
    <name type="synonym">Azalea mollis</name>
    <dbReference type="NCBI Taxonomy" id="49168"/>
    <lineage>
        <taxon>Eukaryota</taxon>
        <taxon>Viridiplantae</taxon>
        <taxon>Streptophyta</taxon>
        <taxon>Embryophyta</taxon>
        <taxon>Tracheophyta</taxon>
        <taxon>Spermatophyta</taxon>
        <taxon>Magnoliopsida</taxon>
        <taxon>eudicotyledons</taxon>
        <taxon>Gunneridae</taxon>
        <taxon>Pentapetalae</taxon>
        <taxon>asterids</taxon>
        <taxon>Ericales</taxon>
        <taxon>Ericaceae</taxon>
        <taxon>Ericoideae</taxon>
        <taxon>Rhodoreae</taxon>
        <taxon>Rhododendron</taxon>
    </lineage>
</organism>
<gene>
    <name evidence="1" type="ORF">RHMOL_Rhmol08G0128800</name>
</gene>
<accession>A0ACC0MP02</accession>
<sequence>MENKGQKQGEFLESVLFLASSPVWELGWPKRRISEYEKFYKYLREWGVSFQ</sequence>
<dbReference type="Proteomes" id="UP001062846">
    <property type="component" value="Chromosome 8"/>
</dbReference>
<proteinExistence type="predicted"/>
<evidence type="ECO:0000313" key="1">
    <source>
        <dbReference type="EMBL" id="KAI8542316.1"/>
    </source>
</evidence>
<name>A0ACC0MP02_RHOML</name>